<comment type="caution">
    <text evidence="5">The sequence shown here is derived from an EMBL/GenBank/DDBJ whole genome shotgun (WGS) entry which is preliminary data.</text>
</comment>
<evidence type="ECO:0000313" key="6">
    <source>
        <dbReference type="Proteomes" id="UP000241010"/>
    </source>
</evidence>
<evidence type="ECO:0000256" key="2">
    <source>
        <dbReference type="ARBA" id="ARBA00022741"/>
    </source>
</evidence>
<accession>A0A2T4JYV0</accession>
<dbReference type="OrthoDB" id="9802264at2"/>
<dbReference type="InterPro" id="IPR017871">
    <property type="entry name" value="ABC_transporter-like_CS"/>
</dbReference>
<organism evidence="5 6">
    <name type="scientific">Cereibacter changlensis JA139</name>
    <dbReference type="NCBI Taxonomy" id="1188249"/>
    <lineage>
        <taxon>Bacteria</taxon>
        <taxon>Pseudomonadati</taxon>
        <taxon>Pseudomonadota</taxon>
        <taxon>Alphaproteobacteria</taxon>
        <taxon>Rhodobacterales</taxon>
        <taxon>Paracoccaceae</taxon>
        <taxon>Cereibacter</taxon>
    </lineage>
</organism>
<evidence type="ECO:0000313" key="5">
    <source>
        <dbReference type="EMBL" id="PTE22987.1"/>
    </source>
</evidence>
<evidence type="ECO:0000259" key="4">
    <source>
        <dbReference type="PROSITE" id="PS50893"/>
    </source>
</evidence>
<keyword evidence="1" id="KW-0813">Transport</keyword>
<dbReference type="SUPFAM" id="SSF52540">
    <property type="entry name" value="P-loop containing nucleoside triphosphate hydrolases"/>
    <property type="match status" value="1"/>
</dbReference>
<dbReference type="Proteomes" id="UP000241010">
    <property type="component" value="Unassembled WGS sequence"/>
</dbReference>
<name>A0A2T4JYV0_9RHOB</name>
<keyword evidence="3 5" id="KW-0067">ATP-binding</keyword>
<dbReference type="InterPro" id="IPR003593">
    <property type="entry name" value="AAA+_ATPase"/>
</dbReference>
<sequence length="248" mass="26994">MIELVGVHKSFGSNEVLRGIDLRVESGTSMVIIGGSGTGKSVLLKCVLGLVHPDRGRILLDNEDVETAERDAFLARFGMLFQGGALFDSMPVWENVAFRLLRGATKRPKDEARAIAIDKLRRVGLGPQVADQFPAELSGGMQKRVSLARAIAADPEIIFFDEPTTGLDPIMSGVINDLIREIVTEMGATAMTITHDMTSVRAIADNVAMLHRGKIRWCGPVSEMDATLDPYVQQFIHGRAEGPIEALR</sequence>
<keyword evidence="6" id="KW-1185">Reference proteome</keyword>
<dbReference type="Pfam" id="PF00005">
    <property type="entry name" value="ABC_tran"/>
    <property type="match status" value="1"/>
</dbReference>
<feature type="domain" description="ABC transporter" evidence="4">
    <location>
        <begin position="2"/>
        <end position="236"/>
    </location>
</feature>
<dbReference type="PANTHER" id="PTHR43023">
    <property type="entry name" value="PROTEIN TRIGALACTOSYLDIACYLGLYCEROL 3, CHLOROPLASTIC"/>
    <property type="match status" value="1"/>
</dbReference>
<dbReference type="SMART" id="SM00382">
    <property type="entry name" value="AAA"/>
    <property type="match status" value="1"/>
</dbReference>
<proteinExistence type="predicted"/>
<dbReference type="PROSITE" id="PS00211">
    <property type="entry name" value="ABC_TRANSPORTER_1"/>
    <property type="match status" value="1"/>
</dbReference>
<gene>
    <name evidence="5" type="ORF">C5F48_04080</name>
</gene>
<reference evidence="5 6" key="1">
    <citation type="submission" date="2018-03" db="EMBL/GenBank/DDBJ databases">
        <title>Cereibacter changlensis.</title>
        <authorList>
            <person name="Meyer T.E."/>
            <person name="Miller S."/>
            <person name="Lodha T."/>
            <person name="Gandham S."/>
            <person name="Chintalapati S."/>
            <person name="Chintalapati V.R."/>
        </authorList>
    </citation>
    <scope>NUCLEOTIDE SEQUENCE [LARGE SCALE GENOMIC DNA]</scope>
    <source>
        <strain evidence="5 6">JA139</strain>
    </source>
</reference>
<protein>
    <submittedName>
        <fullName evidence="5">ABC transporter ATP-binding protein</fullName>
    </submittedName>
</protein>
<dbReference type="Gene3D" id="3.40.50.300">
    <property type="entry name" value="P-loop containing nucleotide triphosphate hydrolases"/>
    <property type="match status" value="1"/>
</dbReference>
<dbReference type="InterPro" id="IPR027417">
    <property type="entry name" value="P-loop_NTPase"/>
</dbReference>
<dbReference type="PROSITE" id="PS50893">
    <property type="entry name" value="ABC_TRANSPORTER_2"/>
    <property type="match status" value="1"/>
</dbReference>
<evidence type="ECO:0000256" key="1">
    <source>
        <dbReference type="ARBA" id="ARBA00022448"/>
    </source>
</evidence>
<keyword evidence="2" id="KW-0547">Nucleotide-binding</keyword>
<evidence type="ECO:0000256" key="3">
    <source>
        <dbReference type="ARBA" id="ARBA00022840"/>
    </source>
</evidence>
<dbReference type="EMBL" id="PZKG01000011">
    <property type="protein sequence ID" value="PTE22987.1"/>
    <property type="molecule type" value="Genomic_DNA"/>
</dbReference>
<dbReference type="RefSeq" id="WP_107662631.1">
    <property type="nucleotide sequence ID" value="NZ_PZKG01000011.1"/>
</dbReference>
<dbReference type="InterPro" id="IPR003439">
    <property type="entry name" value="ABC_transporter-like_ATP-bd"/>
</dbReference>
<dbReference type="PANTHER" id="PTHR43023:SF3">
    <property type="entry name" value="PROTEIN TRIGALACTOSYLDIACYLGLYCEROL 3, CHLOROPLASTIC"/>
    <property type="match status" value="1"/>
</dbReference>
<dbReference type="GO" id="GO:0005524">
    <property type="term" value="F:ATP binding"/>
    <property type="evidence" value="ECO:0007669"/>
    <property type="project" value="UniProtKB-KW"/>
</dbReference>
<dbReference type="AlphaFoldDB" id="A0A2T4JYV0"/>
<dbReference type="GO" id="GO:0016887">
    <property type="term" value="F:ATP hydrolysis activity"/>
    <property type="evidence" value="ECO:0007669"/>
    <property type="project" value="InterPro"/>
</dbReference>